<gene>
    <name evidence="3" type="ORF">HZH66_004789</name>
</gene>
<evidence type="ECO:0000256" key="2">
    <source>
        <dbReference type="SAM" id="SignalP"/>
    </source>
</evidence>
<organism evidence="3 4">
    <name type="scientific">Vespula vulgaris</name>
    <name type="common">Yellow jacket</name>
    <name type="synonym">Wasp</name>
    <dbReference type="NCBI Taxonomy" id="7454"/>
    <lineage>
        <taxon>Eukaryota</taxon>
        <taxon>Metazoa</taxon>
        <taxon>Ecdysozoa</taxon>
        <taxon>Arthropoda</taxon>
        <taxon>Hexapoda</taxon>
        <taxon>Insecta</taxon>
        <taxon>Pterygota</taxon>
        <taxon>Neoptera</taxon>
        <taxon>Endopterygota</taxon>
        <taxon>Hymenoptera</taxon>
        <taxon>Apocrita</taxon>
        <taxon>Aculeata</taxon>
        <taxon>Vespoidea</taxon>
        <taxon>Vespidae</taxon>
        <taxon>Vespinae</taxon>
        <taxon>Vespula</taxon>
    </lineage>
</organism>
<name>A0A834KAT4_VESVU</name>
<accession>A0A834KAT4</accession>
<feature type="compositionally biased region" description="Basic and acidic residues" evidence="1">
    <location>
        <begin position="47"/>
        <end position="63"/>
    </location>
</feature>
<reference evidence="3" key="1">
    <citation type="journal article" date="2020" name="G3 (Bethesda)">
        <title>High-Quality Assemblies for Three Invasive Social Wasps from the &lt;i&gt;Vespula&lt;/i&gt; Genus.</title>
        <authorList>
            <person name="Harrop T.W.R."/>
            <person name="Guhlin J."/>
            <person name="McLaughlin G.M."/>
            <person name="Permina E."/>
            <person name="Stockwell P."/>
            <person name="Gilligan J."/>
            <person name="Le Lec M.F."/>
            <person name="Gruber M.A.M."/>
            <person name="Quinn O."/>
            <person name="Lovegrove M."/>
            <person name="Duncan E.J."/>
            <person name="Remnant E.J."/>
            <person name="Van Eeckhoven J."/>
            <person name="Graham B."/>
            <person name="Knapp R.A."/>
            <person name="Langford K.W."/>
            <person name="Kronenberg Z."/>
            <person name="Press M.O."/>
            <person name="Eacker S.M."/>
            <person name="Wilson-Rankin E.E."/>
            <person name="Purcell J."/>
            <person name="Lester P.J."/>
            <person name="Dearden P.K."/>
        </authorList>
    </citation>
    <scope>NUCLEOTIDE SEQUENCE</scope>
    <source>
        <strain evidence="3">Marl-1</strain>
    </source>
</reference>
<dbReference type="EMBL" id="JACSEA010000004">
    <property type="protein sequence ID" value="KAF7402522.1"/>
    <property type="molecule type" value="Genomic_DNA"/>
</dbReference>
<evidence type="ECO:0000313" key="4">
    <source>
        <dbReference type="Proteomes" id="UP000614350"/>
    </source>
</evidence>
<dbReference type="Proteomes" id="UP000614350">
    <property type="component" value="Unassembled WGS sequence"/>
</dbReference>
<evidence type="ECO:0000313" key="3">
    <source>
        <dbReference type="EMBL" id="KAF7402522.1"/>
    </source>
</evidence>
<evidence type="ECO:0000256" key="1">
    <source>
        <dbReference type="SAM" id="MobiDB-lite"/>
    </source>
</evidence>
<feature type="chain" id="PRO_5032720114" evidence="2">
    <location>
        <begin position="22"/>
        <end position="127"/>
    </location>
</feature>
<keyword evidence="4" id="KW-1185">Reference proteome</keyword>
<keyword evidence="2" id="KW-0732">Signal</keyword>
<dbReference type="AlphaFoldDB" id="A0A834KAT4"/>
<proteinExistence type="predicted"/>
<comment type="caution">
    <text evidence="3">The sequence shown here is derived from an EMBL/GenBank/DDBJ whole genome shotgun (WGS) entry which is preliminary data.</text>
</comment>
<sequence>MGLNHVTAIVFSFVFVMLCASLPVQENIFTCDCNHCNVKSTIDPGEKEMTTIVPDEKTSEKKSNSSNGDETICARDRDFEDKTFSSVCHMLCYNKCTHFRIAPQKNTTRYITVIYRTNYYKLWNGPC</sequence>
<protein>
    <submittedName>
        <fullName evidence="3">Uncharacterized protein</fullName>
    </submittedName>
</protein>
<feature type="signal peptide" evidence="2">
    <location>
        <begin position="1"/>
        <end position="21"/>
    </location>
</feature>
<feature type="region of interest" description="Disordered" evidence="1">
    <location>
        <begin position="47"/>
        <end position="71"/>
    </location>
</feature>